<evidence type="ECO:0000256" key="1">
    <source>
        <dbReference type="ARBA" id="ARBA00005085"/>
    </source>
</evidence>
<evidence type="ECO:0000256" key="4">
    <source>
        <dbReference type="ARBA" id="ARBA00022598"/>
    </source>
</evidence>
<dbReference type="GO" id="GO:0005737">
    <property type="term" value="C:cytoplasm"/>
    <property type="evidence" value="ECO:0007669"/>
    <property type="project" value="TreeGrafter"/>
</dbReference>
<dbReference type="GO" id="GO:0017118">
    <property type="term" value="F:lipoyltransferase activity"/>
    <property type="evidence" value="ECO:0007669"/>
    <property type="project" value="TreeGrafter"/>
</dbReference>
<dbReference type="SUPFAM" id="SSF82649">
    <property type="entry name" value="SufE/NifU"/>
    <property type="match status" value="1"/>
</dbReference>
<dbReference type="Gene3D" id="3.30.390.50">
    <property type="entry name" value="CO dehydrogenase flavoprotein, C-terminal domain"/>
    <property type="match status" value="1"/>
</dbReference>
<feature type="domain" description="BPL/LPL catalytic" evidence="8">
    <location>
        <begin position="28"/>
        <end position="211"/>
    </location>
</feature>
<dbReference type="GO" id="GO:0009249">
    <property type="term" value="P:protein lipoylation"/>
    <property type="evidence" value="ECO:0007669"/>
    <property type="project" value="InterPro"/>
</dbReference>
<dbReference type="InterPro" id="IPR004143">
    <property type="entry name" value="BPL_LPL_catalytic"/>
</dbReference>
<gene>
    <name evidence="9" type="primary">lplA</name>
    <name evidence="9" type="ORF">MDPP_00207</name>
</gene>
<keyword evidence="10" id="KW-1185">Reference proteome</keyword>
<dbReference type="EMBL" id="VIAE01000004">
    <property type="protein sequence ID" value="TVY12260.1"/>
    <property type="molecule type" value="Genomic_DNA"/>
</dbReference>
<evidence type="ECO:0000256" key="2">
    <source>
        <dbReference type="ARBA" id="ARBA00005124"/>
    </source>
</evidence>
<dbReference type="InterPro" id="IPR019491">
    <property type="entry name" value="Lipoate_protein_ligase_C"/>
</dbReference>
<dbReference type="Gene3D" id="3.30.930.10">
    <property type="entry name" value="Bira Bifunctional Protein, Domain 2"/>
    <property type="match status" value="1"/>
</dbReference>
<evidence type="ECO:0000313" key="10">
    <source>
        <dbReference type="Proteomes" id="UP000320078"/>
    </source>
</evidence>
<evidence type="ECO:0000259" key="8">
    <source>
        <dbReference type="PROSITE" id="PS51733"/>
    </source>
</evidence>
<comment type="catalytic activity">
    <reaction evidence="7">
        <text>L-lysyl-[lipoyl-carrier protein] + (R)-lipoate + ATP = N(6)-[(R)-lipoyl]-L-lysyl-[lipoyl-carrier protein] + AMP + diphosphate + H(+)</text>
        <dbReference type="Rhea" id="RHEA:49288"/>
        <dbReference type="Rhea" id="RHEA-COMP:10500"/>
        <dbReference type="Rhea" id="RHEA-COMP:10502"/>
        <dbReference type="ChEBI" id="CHEBI:15378"/>
        <dbReference type="ChEBI" id="CHEBI:29969"/>
        <dbReference type="ChEBI" id="CHEBI:30616"/>
        <dbReference type="ChEBI" id="CHEBI:33019"/>
        <dbReference type="ChEBI" id="CHEBI:83088"/>
        <dbReference type="ChEBI" id="CHEBI:83099"/>
        <dbReference type="ChEBI" id="CHEBI:456215"/>
        <dbReference type="EC" id="6.3.1.20"/>
    </reaction>
</comment>
<dbReference type="CDD" id="cd16443">
    <property type="entry name" value="LplA"/>
    <property type="match status" value="1"/>
</dbReference>
<keyword evidence="5" id="KW-0547">Nucleotide-binding</keyword>
<dbReference type="PROSITE" id="PS51733">
    <property type="entry name" value="BPL_LPL_CATALYTIC"/>
    <property type="match status" value="1"/>
</dbReference>
<dbReference type="GO" id="GO:0016979">
    <property type="term" value="F:lipoate-protein ligase activity"/>
    <property type="evidence" value="ECO:0007669"/>
    <property type="project" value="UniProtKB-EC"/>
</dbReference>
<dbReference type="GO" id="GO:0005524">
    <property type="term" value="F:ATP binding"/>
    <property type="evidence" value="ECO:0007669"/>
    <property type="project" value="UniProtKB-KW"/>
</dbReference>
<dbReference type="RefSeq" id="WP_144658352.1">
    <property type="nucleotide sequence ID" value="NZ_VIAE01000004.1"/>
</dbReference>
<dbReference type="InterPro" id="IPR004562">
    <property type="entry name" value="LipoylTrfase_LipoateP_Ligase"/>
</dbReference>
<dbReference type="EC" id="6.3.1.20" evidence="3"/>
<name>A0A559KJG6_9MOLU</name>
<dbReference type="AlphaFoldDB" id="A0A559KJG6"/>
<comment type="pathway">
    <text evidence="2">Protein modification; protein lipoylation via exogenous pathway; protein N(6)-(lipoyl)lysine from lipoate: step 1/2.</text>
</comment>
<dbReference type="PANTHER" id="PTHR12561">
    <property type="entry name" value="LIPOATE-PROTEIN LIGASE"/>
    <property type="match status" value="1"/>
</dbReference>
<dbReference type="PANTHER" id="PTHR12561:SF3">
    <property type="entry name" value="LIPOYLTRANSFERASE 1, MITOCHONDRIAL"/>
    <property type="match status" value="1"/>
</dbReference>
<evidence type="ECO:0000256" key="7">
    <source>
        <dbReference type="ARBA" id="ARBA00048037"/>
    </source>
</evidence>
<accession>A0A559KJG6</accession>
<dbReference type="UniPathway" id="UPA00537">
    <property type="reaction ID" value="UER00594"/>
</dbReference>
<evidence type="ECO:0000256" key="6">
    <source>
        <dbReference type="ARBA" id="ARBA00022840"/>
    </source>
</evidence>
<proteinExistence type="predicted"/>
<sequence>MILVKCNHSESLKPYFYFALEEYFLNNFLNKNEIFFFLWKIHGVVIGKNQIIENEVNLDFLRENKIDIFRRPTGGGCVYNDPQTPLFSIITKKKDKDFSFKKYLVHIIEAFKKLGIDLYFSGRNDILLNGKKVSGSSFMENKNGMIMHGTLLYNCDIPTMIRCITPNDEKLISKGIESVSSRVTNLKKYLNKDITQEKLMTYLENFLTNRIYILSEEEISKIKNMALKYSNKEWIYGEHPFYTKNLKQTFDWGCLEILLSLRKGKIEKIFLRGDFFHKKEENGLFKFTNYFENILYNQEEIKKILEHVNINDYILNAKNEDFLTLLTKGMIYL</sequence>
<comment type="pathway">
    <text evidence="1">Protein modification; protein lipoylation via exogenous pathway; protein N(6)-(lipoyl)lysine from lipoate: step 2/2.</text>
</comment>
<comment type="caution">
    <text evidence="9">The sequence shown here is derived from an EMBL/GenBank/DDBJ whole genome shotgun (WGS) entry which is preliminary data.</text>
</comment>
<evidence type="ECO:0000313" key="9">
    <source>
        <dbReference type="EMBL" id="TVY12260.1"/>
    </source>
</evidence>
<keyword evidence="6" id="KW-0067">ATP-binding</keyword>
<reference evidence="9 10" key="1">
    <citation type="submission" date="2019-06" db="EMBL/GenBank/DDBJ databases">
        <title>Draft Genome Sequence of Candidatus Phytoplasma pini-Related Strain MDPP: A Resource for Comparative Genomics of Gymnosperm-infecting Phytoplasmas.</title>
        <authorList>
            <person name="Cai W."/>
            <person name="Costanzo S."/>
            <person name="Shao J."/>
            <person name="Zhao Y."/>
            <person name="Davis R."/>
        </authorList>
    </citation>
    <scope>NUCLEOTIDE SEQUENCE [LARGE SCALE GENOMIC DNA]</scope>
    <source>
        <strain evidence="9 10">MDPP</strain>
    </source>
</reference>
<organism evidence="9 10">
    <name type="scientific">Candidatus Phytoplasma pini</name>
    <dbReference type="NCBI Taxonomy" id="267362"/>
    <lineage>
        <taxon>Bacteria</taxon>
        <taxon>Bacillati</taxon>
        <taxon>Mycoplasmatota</taxon>
        <taxon>Mollicutes</taxon>
        <taxon>Acholeplasmatales</taxon>
        <taxon>Acholeplasmataceae</taxon>
        <taxon>Candidatus Phytoplasma</taxon>
    </lineage>
</organism>
<evidence type="ECO:0000256" key="3">
    <source>
        <dbReference type="ARBA" id="ARBA00012367"/>
    </source>
</evidence>
<dbReference type="SUPFAM" id="SSF55681">
    <property type="entry name" value="Class II aaRS and biotin synthetases"/>
    <property type="match status" value="1"/>
</dbReference>
<dbReference type="Pfam" id="PF10437">
    <property type="entry name" value="Lip_prot_lig_C"/>
    <property type="match status" value="1"/>
</dbReference>
<dbReference type="InterPro" id="IPR045864">
    <property type="entry name" value="aa-tRNA-synth_II/BPL/LPL"/>
</dbReference>
<keyword evidence="4 9" id="KW-0436">Ligase</keyword>
<protein>
    <recommendedName>
        <fullName evidence="3">lipoate--protein ligase</fullName>
        <ecNumber evidence="3">6.3.1.20</ecNumber>
    </recommendedName>
</protein>
<dbReference type="Proteomes" id="UP000320078">
    <property type="component" value="Unassembled WGS sequence"/>
</dbReference>
<evidence type="ECO:0000256" key="5">
    <source>
        <dbReference type="ARBA" id="ARBA00022741"/>
    </source>
</evidence>
<dbReference type="NCBIfam" id="TIGR00545">
    <property type="entry name" value="lipoyltrans"/>
    <property type="match status" value="1"/>
</dbReference>
<dbReference type="OrthoDB" id="9788148at2"/>
<dbReference type="Pfam" id="PF21948">
    <property type="entry name" value="LplA-B_cat"/>
    <property type="match status" value="1"/>
</dbReference>